<dbReference type="SUPFAM" id="SSF81383">
    <property type="entry name" value="F-box domain"/>
    <property type="match status" value="1"/>
</dbReference>
<gene>
    <name evidence="2" type="ORF">CKM354_000755100</name>
</gene>
<dbReference type="OrthoDB" id="3633834at2759"/>
<evidence type="ECO:0000313" key="3">
    <source>
        <dbReference type="Proteomes" id="UP000825890"/>
    </source>
</evidence>
<dbReference type="RefSeq" id="XP_044658838.1">
    <property type="nucleotide sequence ID" value="XM_044802903.1"/>
</dbReference>
<dbReference type="Proteomes" id="UP000825890">
    <property type="component" value="Unassembled WGS sequence"/>
</dbReference>
<sequence>MEFIPRNLWDLLPFSDNLEQEADPLICQICGATSHTEEEHAAIPTASATTTIESLPAELKLDILSRLKSRDIMRCRDVSTDFRELVNAPENEGTLLRKIQEREHSLVDVQYFAGTPEEPSMPAFIFAYLARRGLWKALIHTRINIDVAVTQWASNHSPAVRRIERETNPQMIIPQNGYLPMITWLLKVANALVQAYMDTHCPTLTIDPHNRVTRDLYGHEYPTAFCEVDTVQQFLEVVDTPIWNVLDTDAELKRWGLKIDRDELRQYYLDIKARKEPKLPPRPSNINKSDSSGLLRIPLSGDPCLETPKLHVTRIEHWQQDPEIMAGLPAGFLFKKDGWFRHEELENALGVTLPELGLHGAYCVRTIWAVDTLRKAKKGKVLSKWARAALLDELWLF</sequence>
<dbReference type="InterPro" id="IPR001810">
    <property type="entry name" value="F-box_dom"/>
</dbReference>
<organism evidence="2 3">
    <name type="scientific">Cercospora kikuchii</name>
    <dbReference type="NCBI Taxonomy" id="84275"/>
    <lineage>
        <taxon>Eukaryota</taxon>
        <taxon>Fungi</taxon>
        <taxon>Dikarya</taxon>
        <taxon>Ascomycota</taxon>
        <taxon>Pezizomycotina</taxon>
        <taxon>Dothideomycetes</taxon>
        <taxon>Dothideomycetidae</taxon>
        <taxon>Mycosphaerellales</taxon>
        <taxon>Mycosphaerellaceae</taxon>
        <taxon>Cercospora</taxon>
    </lineage>
</organism>
<evidence type="ECO:0000313" key="2">
    <source>
        <dbReference type="EMBL" id="GIZ44351.1"/>
    </source>
</evidence>
<feature type="domain" description="F-box" evidence="1">
    <location>
        <begin position="49"/>
        <end position="99"/>
    </location>
</feature>
<name>A0A9P3CKE6_9PEZI</name>
<reference evidence="2 3" key="1">
    <citation type="submission" date="2021-01" db="EMBL/GenBank/DDBJ databases">
        <title>Cercospora kikuchii MAFF 305040 whole genome shotgun sequence.</title>
        <authorList>
            <person name="Kashiwa T."/>
            <person name="Suzuki T."/>
        </authorList>
    </citation>
    <scope>NUCLEOTIDE SEQUENCE [LARGE SCALE GENOMIC DNA]</scope>
    <source>
        <strain evidence="2 3">MAFF 305040</strain>
    </source>
</reference>
<keyword evidence="3" id="KW-1185">Reference proteome</keyword>
<dbReference type="GeneID" id="68293126"/>
<accession>A0A9P3CKE6</accession>
<dbReference type="InterPro" id="IPR036047">
    <property type="entry name" value="F-box-like_dom_sf"/>
</dbReference>
<proteinExistence type="predicted"/>
<dbReference type="EMBL" id="BOLY01000004">
    <property type="protein sequence ID" value="GIZ44351.1"/>
    <property type="molecule type" value="Genomic_DNA"/>
</dbReference>
<dbReference type="AlphaFoldDB" id="A0A9P3CKE6"/>
<dbReference type="Pfam" id="PF12937">
    <property type="entry name" value="F-box-like"/>
    <property type="match status" value="1"/>
</dbReference>
<dbReference type="SMART" id="SM00256">
    <property type="entry name" value="FBOX"/>
    <property type="match status" value="1"/>
</dbReference>
<evidence type="ECO:0000259" key="1">
    <source>
        <dbReference type="PROSITE" id="PS50181"/>
    </source>
</evidence>
<comment type="caution">
    <text evidence="2">The sequence shown here is derived from an EMBL/GenBank/DDBJ whole genome shotgun (WGS) entry which is preliminary data.</text>
</comment>
<dbReference type="PROSITE" id="PS50181">
    <property type="entry name" value="FBOX"/>
    <property type="match status" value="1"/>
</dbReference>
<dbReference type="Gene3D" id="1.20.1280.50">
    <property type="match status" value="1"/>
</dbReference>
<protein>
    <recommendedName>
        <fullName evidence="1">F-box domain-containing protein</fullName>
    </recommendedName>
</protein>